<dbReference type="EMBL" id="LGUI01000005">
    <property type="protein sequence ID" value="PNE32329.1"/>
    <property type="molecule type" value="Genomic_DNA"/>
</dbReference>
<reference evidence="4" key="2">
    <citation type="submission" date="2015-07" db="EMBL/GenBank/DDBJ databases">
        <authorList>
            <person name="Graham D.E."/>
            <person name="Giannone R.J."/>
            <person name="Gulvik C.A."/>
            <person name="Hettich R.L."/>
            <person name="Klingeman D.M."/>
            <person name="Mahan K.M."/>
            <person name="Parry R.J."/>
            <person name="Spain J.C."/>
        </authorList>
    </citation>
    <scope>NUCLEOTIDE SEQUENCE [LARGE SCALE GENOMIC DNA]</scope>
    <source>
        <strain evidence="4">ATCC 27428</strain>
    </source>
</reference>
<feature type="compositionally biased region" description="Low complexity" evidence="1">
    <location>
        <begin position="52"/>
        <end position="64"/>
    </location>
</feature>
<evidence type="ECO:0000313" key="5">
    <source>
        <dbReference type="Proteomes" id="UP000528608"/>
    </source>
</evidence>
<comment type="caution">
    <text evidence="3">The sequence shown here is derived from an EMBL/GenBank/DDBJ whole genome shotgun (WGS) entry which is preliminary data.</text>
</comment>
<reference evidence="3" key="1">
    <citation type="submission" date="2015-07" db="EMBL/GenBank/DDBJ databases">
        <authorList>
            <person name="Noorani M."/>
        </authorList>
    </citation>
    <scope>NUCLEOTIDE SEQUENCE [LARGE SCALE GENOMIC DNA]</scope>
    <source>
        <strain evidence="3">ATCC 27428</strain>
    </source>
</reference>
<feature type="region of interest" description="Disordered" evidence="1">
    <location>
        <begin position="33"/>
        <end position="84"/>
    </location>
</feature>
<organism evidence="3 4">
    <name type="scientific">Streptomyces eurocidicus</name>
    <name type="common">Streptoverticillium eurocidicus</name>
    <dbReference type="NCBI Taxonomy" id="66423"/>
    <lineage>
        <taxon>Bacteria</taxon>
        <taxon>Bacillati</taxon>
        <taxon>Actinomycetota</taxon>
        <taxon>Actinomycetes</taxon>
        <taxon>Kitasatosporales</taxon>
        <taxon>Streptomycetaceae</taxon>
        <taxon>Streptomyces</taxon>
    </lineage>
</organism>
<evidence type="ECO:0000313" key="3">
    <source>
        <dbReference type="EMBL" id="PNE32329.1"/>
    </source>
</evidence>
<dbReference type="AlphaFoldDB" id="A0A2N8NU85"/>
<proteinExistence type="predicted"/>
<evidence type="ECO:0000256" key="1">
    <source>
        <dbReference type="SAM" id="MobiDB-lite"/>
    </source>
</evidence>
<dbReference type="OrthoDB" id="4226699at2"/>
<dbReference type="Proteomes" id="UP000235945">
    <property type="component" value="Unassembled WGS sequence"/>
</dbReference>
<keyword evidence="4" id="KW-1185">Reference proteome</keyword>
<accession>A0A2N8NU85</accession>
<sequence length="84" mass="9125">MAHAFYSDAAQKIRAELTLWERAAVEEVRISLESDLEQGRGLPDADPRSESKASWAGWSGSPAARMRHWSSPAGSPGAWPTKCG</sequence>
<dbReference type="EMBL" id="JACHJF010000045">
    <property type="protein sequence ID" value="MBB5123167.1"/>
    <property type="molecule type" value="Genomic_DNA"/>
</dbReference>
<evidence type="ECO:0000313" key="4">
    <source>
        <dbReference type="Proteomes" id="UP000235945"/>
    </source>
</evidence>
<gene>
    <name evidence="3" type="ORF">AF335_17060</name>
    <name evidence="2" type="ORF">FHS36_006646</name>
</gene>
<name>A0A2N8NU85_STREU</name>
<reference evidence="2 5" key="3">
    <citation type="submission" date="2020-08" db="EMBL/GenBank/DDBJ databases">
        <title>Genomic Encyclopedia of Type Strains, Phase III (KMG-III): the genomes of soil and plant-associated and newly described type strains.</title>
        <authorList>
            <person name="Whitman W."/>
        </authorList>
    </citation>
    <scope>NUCLEOTIDE SEQUENCE [LARGE SCALE GENOMIC DNA]</scope>
    <source>
        <strain evidence="2 5">CECT 3259</strain>
    </source>
</reference>
<evidence type="ECO:0000313" key="2">
    <source>
        <dbReference type="EMBL" id="MBB5123167.1"/>
    </source>
</evidence>
<dbReference type="Proteomes" id="UP000528608">
    <property type="component" value="Unassembled WGS sequence"/>
</dbReference>
<protein>
    <submittedName>
        <fullName evidence="3">Uncharacterized protein</fullName>
    </submittedName>
</protein>
<dbReference type="RefSeq" id="WP_102919291.1">
    <property type="nucleotide sequence ID" value="NZ_JACHJF010000045.1"/>
</dbReference>